<dbReference type="InterPro" id="IPR000685">
    <property type="entry name" value="RuBisCO_lsu_C"/>
</dbReference>
<dbReference type="InterPro" id="IPR036422">
    <property type="entry name" value="RuBisCO_lsu_N_sf"/>
</dbReference>
<dbReference type="InterPro" id="IPR001387">
    <property type="entry name" value="Cro/C1-type_HTH"/>
</dbReference>
<dbReference type="SUPFAM" id="SSF47413">
    <property type="entry name" value="lambda repressor-like DNA-binding domains"/>
    <property type="match status" value="1"/>
</dbReference>
<gene>
    <name evidence="3" type="ORF">DI628_02025</name>
</gene>
<dbReference type="PANTHER" id="PTHR42704:SF17">
    <property type="entry name" value="RIBULOSE BISPHOSPHATE CARBOXYLASE LARGE CHAIN"/>
    <property type="match status" value="1"/>
</dbReference>
<organism evidence="3 4">
    <name type="scientific">Blastochloris viridis</name>
    <name type="common">Rhodopseudomonas viridis</name>
    <dbReference type="NCBI Taxonomy" id="1079"/>
    <lineage>
        <taxon>Bacteria</taxon>
        <taxon>Pseudomonadati</taxon>
        <taxon>Pseudomonadota</taxon>
        <taxon>Alphaproteobacteria</taxon>
        <taxon>Hyphomicrobiales</taxon>
        <taxon>Blastochloridaceae</taxon>
        <taxon>Blastochloris</taxon>
    </lineage>
</organism>
<dbReference type="InterPro" id="IPR010982">
    <property type="entry name" value="Lambda_DNA-bd_dom_sf"/>
</dbReference>
<dbReference type="SUPFAM" id="SSF54966">
    <property type="entry name" value="RuBisCO, large subunit, small (N-terminal) domain"/>
    <property type="match status" value="1"/>
</dbReference>
<proteinExistence type="predicted"/>
<dbReference type="GO" id="GO:0000287">
    <property type="term" value="F:magnesium ion binding"/>
    <property type="evidence" value="ECO:0007669"/>
    <property type="project" value="InterPro"/>
</dbReference>
<sequence length="547" mass="58934">MQTVNTPTLGQTLKMLLQEHDMSAAELARRADLSVASLSRILNDQTNPSFDSVSRLARALGIGMDAFTPEASANTAARGEVRPAAFPMEAVYILENTDHTVESAQQLLTQAAQGSWVNSWTHRMVGDNIVQPEVSKVEQIGTRRLQVSLEFPHELLERGSLVSLLSVAGSALTGTGARLFDLRVPEPLLRTFNGPAFGGRGLRDTFNKHGRPMLACTIRPMYGLSPKMYGRAAYEALIGGVDITADPTLMHSIPSNPWRERFRFVAEAAAAATRETNEFKSHAVNITAGTVEEMQERALWARDLELAMVMVDSAAIGWSALQSITAFCAKNELLICAMGGRALNGDMLSEQLQAKLLRFAGADVVSTGSPLRGNISNRRYVTGVLNALRDEHLPQAPDMGHYVEQPLAGLTGALPAVGGGHNPWHFARLIDAIGHDAVIQCGGAIMGHPQGSQAGASACRTALESLIQAQNEGQNLNVEGRHILQKAARYSPELKTALDTFQEGSFLFGVVQSAPRPTEGSVIPHGTNPSPTITPFRRPDVEPSNED</sequence>
<dbReference type="InterPro" id="IPR033966">
    <property type="entry name" value="RuBisCO"/>
</dbReference>
<dbReference type="PANTHER" id="PTHR42704">
    <property type="entry name" value="RIBULOSE BISPHOSPHATE CARBOXYLASE"/>
    <property type="match status" value="1"/>
</dbReference>
<evidence type="ECO:0000259" key="2">
    <source>
        <dbReference type="PROSITE" id="PS50943"/>
    </source>
</evidence>
<dbReference type="CDD" id="cd00093">
    <property type="entry name" value="HTH_XRE"/>
    <property type="match status" value="1"/>
</dbReference>
<dbReference type="PROSITE" id="PS50943">
    <property type="entry name" value="HTH_CROC1"/>
    <property type="match status" value="1"/>
</dbReference>
<feature type="region of interest" description="Disordered" evidence="1">
    <location>
        <begin position="517"/>
        <end position="547"/>
    </location>
</feature>
<dbReference type="Pfam" id="PF00016">
    <property type="entry name" value="RuBisCO_large"/>
    <property type="match status" value="1"/>
</dbReference>
<dbReference type="SMART" id="SM00530">
    <property type="entry name" value="HTH_XRE"/>
    <property type="match status" value="1"/>
</dbReference>
<dbReference type="Proteomes" id="UP000320948">
    <property type="component" value="Unassembled WGS sequence"/>
</dbReference>
<dbReference type="Gene3D" id="1.10.260.40">
    <property type="entry name" value="lambda repressor-like DNA-binding domains"/>
    <property type="match status" value="1"/>
</dbReference>
<name>A0A6N4RBL8_BLAVI</name>
<evidence type="ECO:0000313" key="4">
    <source>
        <dbReference type="Proteomes" id="UP000320948"/>
    </source>
</evidence>
<dbReference type="EMBL" id="VAFM01000001">
    <property type="protein sequence ID" value="TKW61422.1"/>
    <property type="molecule type" value="Genomic_DNA"/>
</dbReference>
<dbReference type="GO" id="GO:0016984">
    <property type="term" value="F:ribulose-bisphosphate carboxylase activity"/>
    <property type="evidence" value="ECO:0007669"/>
    <property type="project" value="InterPro"/>
</dbReference>
<evidence type="ECO:0000313" key="3">
    <source>
        <dbReference type="EMBL" id="TKW61422.1"/>
    </source>
</evidence>
<dbReference type="SUPFAM" id="SSF51649">
    <property type="entry name" value="RuBisCo, C-terminal domain"/>
    <property type="match status" value="1"/>
</dbReference>
<dbReference type="Gene3D" id="3.30.70.150">
    <property type="entry name" value="RuBisCO large subunit, N-terminal domain"/>
    <property type="match status" value="1"/>
</dbReference>
<protein>
    <submittedName>
        <fullName evidence="3">Helix-turn-helix domain-containing protein</fullName>
    </submittedName>
</protein>
<reference evidence="3 4" key="1">
    <citation type="journal article" date="2017" name="Nat. Commun.">
        <title>In situ click chemistry generation of cyclooxygenase-2 inhibitors.</title>
        <authorList>
            <person name="Bhardwaj A."/>
            <person name="Kaur J."/>
            <person name="Wuest M."/>
            <person name="Wuest F."/>
        </authorList>
    </citation>
    <scope>NUCLEOTIDE SEQUENCE [LARGE SCALE GENOMIC DNA]</scope>
    <source>
        <strain evidence="3">S2_018_000_R2_106</strain>
    </source>
</reference>
<evidence type="ECO:0000256" key="1">
    <source>
        <dbReference type="SAM" id="MobiDB-lite"/>
    </source>
</evidence>
<dbReference type="Gene3D" id="3.20.20.110">
    <property type="entry name" value="Ribulose bisphosphate carboxylase, large subunit, C-terminal domain"/>
    <property type="match status" value="1"/>
</dbReference>
<dbReference type="AlphaFoldDB" id="A0A6N4RBL8"/>
<comment type="caution">
    <text evidence="3">The sequence shown here is derived from an EMBL/GenBank/DDBJ whole genome shotgun (WGS) entry which is preliminary data.</text>
</comment>
<dbReference type="GO" id="GO:0003677">
    <property type="term" value="F:DNA binding"/>
    <property type="evidence" value="ECO:0007669"/>
    <property type="project" value="InterPro"/>
</dbReference>
<dbReference type="Pfam" id="PF01381">
    <property type="entry name" value="HTH_3"/>
    <property type="match status" value="1"/>
</dbReference>
<dbReference type="GO" id="GO:0015977">
    <property type="term" value="P:carbon fixation"/>
    <property type="evidence" value="ECO:0007669"/>
    <property type="project" value="InterPro"/>
</dbReference>
<feature type="domain" description="HTH cro/C1-type" evidence="2">
    <location>
        <begin position="13"/>
        <end position="67"/>
    </location>
</feature>
<accession>A0A6N4RBL8</accession>
<dbReference type="InterPro" id="IPR036376">
    <property type="entry name" value="RuBisCO_lsu_C_sf"/>
</dbReference>